<dbReference type="InterPro" id="IPR006342">
    <property type="entry name" value="FkbM_mtfrase"/>
</dbReference>
<gene>
    <name evidence="2" type="ORF">A9E74_02284</name>
</gene>
<dbReference type="STRING" id="291169.A9E74_02284"/>
<organism evidence="2 3">
    <name type="scientific">Methylophaga muralis</name>
    <dbReference type="NCBI Taxonomy" id="291169"/>
    <lineage>
        <taxon>Bacteria</taxon>
        <taxon>Pseudomonadati</taxon>
        <taxon>Pseudomonadota</taxon>
        <taxon>Gammaproteobacteria</taxon>
        <taxon>Thiotrichales</taxon>
        <taxon>Piscirickettsiaceae</taxon>
        <taxon>Methylophaga</taxon>
    </lineage>
</organism>
<dbReference type="Proteomes" id="UP000094379">
    <property type="component" value="Unassembled WGS sequence"/>
</dbReference>
<feature type="domain" description="Methyltransferase FkbM" evidence="1">
    <location>
        <begin position="214"/>
        <end position="346"/>
    </location>
</feature>
<keyword evidence="3" id="KW-1185">Reference proteome</keyword>
<dbReference type="SUPFAM" id="SSF53335">
    <property type="entry name" value="S-adenosyl-L-methionine-dependent methyltransferases"/>
    <property type="match status" value="1"/>
</dbReference>
<dbReference type="AlphaFoldDB" id="A0A1E3GPL9"/>
<dbReference type="Gene3D" id="3.40.50.150">
    <property type="entry name" value="Vaccinia Virus protein VP39"/>
    <property type="match status" value="1"/>
</dbReference>
<accession>A0A1E3GPL9</accession>
<evidence type="ECO:0000313" key="2">
    <source>
        <dbReference type="EMBL" id="ODN66002.1"/>
    </source>
</evidence>
<dbReference type="Gene3D" id="3.40.50.720">
    <property type="entry name" value="NAD(P)-binding Rossmann-like Domain"/>
    <property type="match status" value="1"/>
</dbReference>
<sequence length="401" mass="45825">MLRRFDSLPDMKMVDQLLYQLVDQTIADPSRQVDKPLVLYGAGNLGRMAKKYCDRLGIAIEAVVDQQAEQHRQDPFWQDLTILHPEHVSEEIKQSSLLAICVANSVYSQLWKTLTEQGWQDVAHFYDITEAYRDKHPLSNGWFCSQLSAEEGEQILAVMGQWHDPMSRAYHLQFIAWRHLREDWLFAGADMQLDNRYLIPEVKSVMHQQEVIADIGGHQGETSLLLLDAVNYHYQSLWIFEPDPDNLSLIQVSLSKLIERDQDRIHLYDIALSDISGAGQFFDGAGYACQLTEIGDKTVTVKTFDSFDIPVTFIKLHLEGEELNALQGAEKTLMKYRPIVASTAYHNSLGLYKMAAWLMKTLDNYQFFFRLHSGCGTGAVIYAIPTERYQRTTNAGVNHES</sequence>
<dbReference type="RefSeq" id="WP_069296678.1">
    <property type="nucleotide sequence ID" value="NZ_MCRI01000031.1"/>
</dbReference>
<protein>
    <recommendedName>
        <fullName evidence="1">Methyltransferase FkbM domain-containing protein</fullName>
    </recommendedName>
</protein>
<evidence type="ECO:0000313" key="3">
    <source>
        <dbReference type="Proteomes" id="UP000094379"/>
    </source>
</evidence>
<dbReference type="Pfam" id="PF05050">
    <property type="entry name" value="Methyltransf_21"/>
    <property type="match status" value="1"/>
</dbReference>
<proteinExistence type="predicted"/>
<reference evidence="2 3" key="1">
    <citation type="submission" date="2016-07" db="EMBL/GenBank/DDBJ databases">
        <title>Draft Genome Sequence of Methylophaga muralis Bur 1.</title>
        <authorList>
            <person name="Vasilenko O.V."/>
            <person name="Doronina N.V."/>
            <person name="Shmareva M.N."/>
            <person name="Tarlachkov S.V."/>
            <person name="Mustakhimov I."/>
            <person name="Trotsenko Y.A."/>
        </authorList>
    </citation>
    <scope>NUCLEOTIDE SEQUENCE [LARGE SCALE GENOMIC DNA]</scope>
    <source>
        <strain evidence="2 3">Bur 1</strain>
    </source>
</reference>
<evidence type="ECO:0000259" key="1">
    <source>
        <dbReference type="Pfam" id="PF05050"/>
    </source>
</evidence>
<dbReference type="PATRIC" id="fig|291169.3.peg.2292"/>
<name>A0A1E3GPL9_9GAMM</name>
<dbReference type="EMBL" id="MCRI01000031">
    <property type="protein sequence ID" value="ODN66002.1"/>
    <property type="molecule type" value="Genomic_DNA"/>
</dbReference>
<comment type="caution">
    <text evidence="2">The sequence shown here is derived from an EMBL/GenBank/DDBJ whole genome shotgun (WGS) entry which is preliminary data.</text>
</comment>
<dbReference type="InterPro" id="IPR029063">
    <property type="entry name" value="SAM-dependent_MTases_sf"/>
</dbReference>